<evidence type="ECO:0000313" key="3">
    <source>
        <dbReference type="EMBL" id="KAK4040437.1"/>
    </source>
</evidence>
<proteinExistence type="predicted"/>
<name>A0AAN6PGX4_9PEZI</name>
<dbReference type="PANTHER" id="PTHR35184">
    <property type="entry name" value="YALI0C10208P"/>
    <property type="match status" value="1"/>
</dbReference>
<dbReference type="Proteomes" id="UP001303115">
    <property type="component" value="Unassembled WGS sequence"/>
</dbReference>
<keyword evidence="4" id="KW-1185">Reference proteome</keyword>
<dbReference type="PANTHER" id="PTHR35184:SF1">
    <property type="entry name" value="INTEGRAL MEMBRANE PROTEIN"/>
    <property type="match status" value="1"/>
</dbReference>
<feature type="transmembrane region" description="Helical" evidence="2">
    <location>
        <begin position="171"/>
        <end position="190"/>
    </location>
</feature>
<protein>
    <submittedName>
        <fullName evidence="3">Uncharacterized protein</fullName>
    </submittedName>
</protein>
<feature type="transmembrane region" description="Helical" evidence="2">
    <location>
        <begin position="99"/>
        <end position="120"/>
    </location>
</feature>
<dbReference type="Pfam" id="PF11309">
    <property type="entry name" value="DUF3112"/>
    <property type="match status" value="1"/>
</dbReference>
<comment type="caution">
    <text evidence="3">The sequence shown here is derived from an EMBL/GenBank/DDBJ whole genome shotgun (WGS) entry which is preliminary data.</text>
</comment>
<keyword evidence="2" id="KW-0812">Transmembrane</keyword>
<feature type="region of interest" description="Disordered" evidence="1">
    <location>
        <begin position="1"/>
        <end position="24"/>
    </location>
</feature>
<evidence type="ECO:0000256" key="2">
    <source>
        <dbReference type="SAM" id="Phobius"/>
    </source>
</evidence>
<dbReference type="EMBL" id="MU854377">
    <property type="protein sequence ID" value="KAK4040437.1"/>
    <property type="molecule type" value="Genomic_DNA"/>
</dbReference>
<keyword evidence="2" id="KW-1133">Transmembrane helix</keyword>
<sequence>MAPTTNPPSPDTHPPFALNEAQPGGIPTPLPDTPLTIIFLLLFTLALILSLLAHHLDLKPPRPPRLLPSLVMTFTLTCLGALATRLAWTYNPTNLHLEIASTILTRAAPILLLNANLLLARRFLRDYALAAIFCAVASLVMGVSVQAGAYYTREERGLREGREIGLVADCIRVAVAVVPVVAVGVGGWVFPCPVRELGERERARFRARRGMVCGVGALLTVEEGFWTGVAFEGRGVGSRAWFLSRAAFYCFGFLVEVVVVYWFLAARVDSRFRLRPRGARKTGVPDGPEEEISRSERLRDRVNTEVEVFGDSG</sequence>
<feature type="compositionally biased region" description="Pro residues" evidence="1">
    <location>
        <begin position="1"/>
        <end position="13"/>
    </location>
</feature>
<feature type="transmembrane region" description="Helical" evidence="2">
    <location>
        <begin position="211"/>
        <end position="231"/>
    </location>
</feature>
<evidence type="ECO:0000313" key="4">
    <source>
        <dbReference type="Proteomes" id="UP001303115"/>
    </source>
</evidence>
<accession>A0AAN6PGX4</accession>
<evidence type="ECO:0000256" key="1">
    <source>
        <dbReference type="SAM" id="MobiDB-lite"/>
    </source>
</evidence>
<feature type="transmembrane region" description="Helical" evidence="2">
    <location>
        <begin position="35"/>
        <end position="54"/>
    </location>
</feature>
<organism evidence="3 4">
    <name type="scientific">Parachaetomium inaequale</name>
    <dbReference type="NCBI Taxonomy" id="2588326"/>
    <lineage>
        <taxon>Eukaryota</taxon>
        <taxon>Fungi</taxon>
        <taxon>Dikarya</taxon>
        <taxon>Ascomycota</taxon>
        <taxon>Pezizomycotina</taxon>
        <taxon>Sordariomycetes</taxon>
        <taxon>Sordariomycetidae</taxon>
        <taxon>Sordariales</taxon>
        <taxon>Chaetomiaceae</taxon>
        <taxon>Parachaetomium</taxon>
    </lineage>
</organism>
<feature type="transmembrane region" description="Helical" evidence="2">
    <location>
        <begin position="127"/>
        <end position="151"/>
    </location>
</feature>
<keyword evidence="2" id="KW-0472">Membrane</keyword>
<gene>
    <name evidence="3" type="ORF">C8A01DRAFT_35579</name>
</gene>
<dbReference type="InterPro" id="IPR021460">
    <property type="entry name" value="DUF3112"/>
</dbReference>
<dbReference type="AlphaFoldDB" id="A0AAN6PGX4"/>
<reference evidence="4" key="1">
    <citation type="journal article" date="2023" name="Mol. Phylogenet. Evol.">
        <title>Genome-scale phylogeny and comparative genomics of the fungal order Sordariales.</title>
        <authorList>
            <person name="Hensen N."/>
            <person name="Bonometti L."/>
            <person name="Westerberg I."/>
            <person name="Brannstrom I.O."/>
            <person name="Guillou S."/>
            <person name="Cros-Aarteil S."/>
            <person name="Calhoun S."/>
            <person name="Haridas S."/>
            <person name="Kuo A."/>
            <person name="Mondo S."/>
            <person name="Pangilinan J."/>
            <person name="Riley R."/>
            <person name="LaButti K."/>
            <person name="Andreopoulos B."/>
            <person name="Lipzen A."/>
            <person name="Chen C."/>
            <person name="Yan M."/>
            <person name="Daum C."/>
            <person name="Ng V."/>
            <person name="Clum A."/>
            <person name="Steindorff A."/>
            <person name="Ohm R.A."/>
            <person name="Martin F."/>
            <person name="Silar P."/>
            <person name="Natvig D.O."/>
            <person name="Lalanne C."/>
            <person name="Gautier V."/>
            <person name="Ament-Velasquez S.L."/>
            <person name="Kruys A."/>
            <person name="Hutchinson M.I."/>
            <person name="Powell A.J."/>
            <person name="Barry K."/>
            <person name="Miller A.N."/>
            <person name="Grigoriev I.V."/>
            <person name="Debuchy R."/>
            <person name="Gladieux P."/>
            <person name="Hiltunen Thoren M."/>
            <person name="Johannesson H."/>
        </authorList>
    </citation>
    <scope>NUCLEOTIDE SEQUENCE [LARGE SCALE GENOMIC DNA]</scope>
    <source>
        <strain evidence="4">CBS 284.82</strain>
    </source>
</reference>
<feature type="transmembrane region" description="Helical" evidence="2">
    <location>
        <begin position="66"/>
        <end position="87"/>
    </location>
</feature>
<feature type="transmembrane region" description="Helical" evidence="2">
    <location>
        <begin position="246"/>
        <end position="265"/>
    </location>
</feature>